<name>A0ABS3ZTI7_9BRAD</name>
<feature type="region of interest" description="Disordered" evidence="1">
    <location>
        <begin position="152"/>
        <end position="185"/>
    </location>
</feature>
<dbReference type="PROSITE" id="PS50994">
    <property type="entry name" value="INTEGRASE"/>
    <property type="match status" value="1"/>
</dbReference>
<proteinExistence type="predicted"/>
<feature type="compositionally biased region" description="Basic and acidic residues" evidence="1">
    <location>
        <begin position="662"/>
        <end position="677"/>
    </location>
</feature>
<dbReference type="InterPro" id="IPR012337">
    <property type="entry name" value="RNaseH-like_sf"/>
</dbReference>
<dbReference type="InterPro" id="IPR036397">
    <property type="entry name" value="RNaseH_sf"/>
</dbReference>
<dbReference type="Pfam" id="PF09299">
    <property type="entry name" value="Mu-transpos_C"/>
    <property type="match status" value="1"/>
</dbReference>
<dbReference type="SUPFAM" id="SSF53098">
    <property type="entry name" value="Ribonuclease H-like"/>
    <property type="match status" value="1"/>
</dbReference>
<evidence type="ECO:0000259" key="2">
    <source>
        <dbReference type="PROSITE" id="PS50994"/>
    </source>
</evidence>
<dbReference type="EMBL" id="JAGIKT010000017">
    <property type="protein sequence ID" value="MBP0111474.1"/>
    <property type="molecule type" value="Genomic_DNA"/>
</dbReference>
<reference evidence="3 4" key="1">
    <citation type="submission" date="2021-03" db="EMBL/GenBank/DDBJ databases">
        <title>Genome Sequence of Bradyrhizobium vignae strain ISRA400.</title>
        <authorList>
            <person name="Tisa L.S."/>
            <person name="Svistoonoff S."/>
            <person name="Hocher V."/>
            <person name="Fall S."/>
            <person name="Zaiya A."/>
            <person name="Naing D."/>
            <person name="Niang N."/>
            <person name="Diouf A."/>
            <person name="Dasylva M.C."/>
            <person name="Toure O."/>
            <person name="Gueye M."/>
            <person name="Gully D."/>
            <person name="Tisseyre P."/>
            <person name="Simpson S."/>
            <person name="Morris K."/>
            <person name="Thomas W.K."/>
        </authorList>
    </citation>
    <scope>NUCLEOTIDE SEQUENCE [LARGE SCALE GENOMIC DNA]</scope>
    <source>
        <strain evidence="3 4">ISRA400</strain>
    </source>
</reference>
<evidence type="ECO:0000313" key="3">
    <source>
        <dbReference type="EMBL" id="MBP0111474.1"/>
    </source>
</evidence>
<gene>
    <name evidence="3" type="ORF">JWS04_10315</name>
</gene>
<feature type="region of interest" description="Disordered" evidence="1">
    <location>
        <begin position="662"/>
        <end position="705"/>
    </location>
</feature>
<comment type="caution">
    <text evidence="3">The sequence shown here is derived from an EMBL/GenBank/DDBJ whole genome shotgun (WGS) entry which is preliminary data.</text>
</comment>
<feature type="domain" description="Integrase catalytic" evidence="2">
    <location>
        <begin position="282"/>
        <end position="500"/>
    </location>
</feature>
<feature type="compositionally biased region" description="Acidic residues" evidence="1">
    <location>
        <begin position="695"/>
        <end position="704"/>
    </location>
</feature>
<protein>
    <submittedName>
        <fullName evidence="3">DDE-type integrase/transposase/recombinase</fullName>
    </submittedName>
</protein>
<dbReference type="Gene3D" id="3.30.420.10">
    <property type="entry name" value="Ribonuclease H-like superfamily/Ribonuclease H"/>
    <property type="match status" value="1"/>
</dbReference>
<keyword evidence="4" id="KW-1185">Reference proteome</keyword>
<accession>A0ABS3ZTI7</accession>
<evidence type="ECO:0000256" key="1">
    <source>
        <dbReference type="SAM" id="MobiDB-lite"/>
    </source>
</evidence>
<sequence length="724" mass="81983">MSSIFSHIQLAERMLIRELSDGERLLRVVRSDLSFVWLFDVSKKQWPFPIEHASIMKGLSDSPPSYRLEHQDPWPPSVNNFGRVTPTDEAQTRRWKIVRLLKGDDDGAGLLSKEQRGARIKAVAEAEKHPRSTLENLLMRYWQRGMTKDALRPDYANSGGPGKVRGRRPGIKIGRPRSISPGIGASVDDKMRAHLTIAADYYLSSKKISQKVALNRIVGLFYRKPDARQGDEHELEEGRPTLRQLAYFLQTNYSHSHRFRARNGQKKFDLTARGLGGSGEQNTHGPGDMFQVDATIADVYLVSKLDRRRIVGRPTVYFVIDVWSRLITGLYVGYEGPSWIGAMMALVNMVTPKVGYCAQYGIPINEDEWPSHHAPRILLADKGELASCQLGERIVDELNIQIENASPGRADLKAIVERRFGIVQPIFRPFVPGYVEKDHGERGVRDYRLHAKLTLREFTEIMIYAVLEHNGEVVTGIKTPALMTSAGKGPVPTERWKWGVERRSGTLRELEVDRVALNVMPRDEARVTEKGIRFKGGFYTCKTARQEEWFSRARITGTWTETICYDPRSLEKVYLLNRDLPGGFEPCELMKSSEELFGTSLFEYEEVDRAAKVIKAKGEEKRQARRIRTDERIQQIVSAAVNEALAVQDPDLSQSQRVADIRPNRHDEKALERRSEVFDLSPGEKSPTLVPEPAESSDTDDDNDYAMRLLTQVQSAKKGDDGGN</sequence>
<dbReference type="Proteomes" id="UP000669317">
    <property type="component" value="Unassembled WGS sequence"/>
</dbReference>
<dbReference type="InterPro" id="IPR015378">
    <property type="entry name" value="Transposase-like_Mu_C"/>
</dbReference>
<organism evidence="3 4">
    <name type="scientific">Bradyrhizobium vignae</name>
    <dbReference type="NCBI Taxonomy" id="1549949"/>
    <lineage>
        <taxon>Bacteria</taxon>
        <taxon>Pseudomonadati</taxon>
        <taxon>Pseudomonadota</taxon>
        <taxon>Alphaproteobacteria</taxon>
        <taxon>Hyphomicrobiales</taxon>
        <taxon>Nitrobacteraceae</taxon>
        <taxon>Bradyrhizobium</taxon>
    </lineage>
</organism>
<dbReference type="InterPro" id="IPR001584">
    <property type="entry name" value="Integrase_cat-core"/>
</dbReference>
<dbReference type="RefSeq" id="WP_209294912.1">
    <property type="nucleotide sequence ID" value="NZ_JAGIKT010000017.1"/>
</dbReference>
<evidence type="ECO:0000313" key="4">
    <source>
        <dbReference type="Proteomes" id="UP000669317"/>
    </source>
</evidence>